<sequence>MGPDYRLLVQKARKLAQEYMLIYEQNVPPTQLVKRVA</sequence>
<name>A0A8S2VQE7_9BILA</name>
<dbReference type="Proteomes" id="UP000681967">
    <property type="component" value="Unassembled WGS sequence"/>
</dbReference>
<evidence type="ECO:0000313" key="2">
    <source>
        <dbReference type="EMBL" id="CAF4725176.1"/>
    </source>
</evidence>
<dbReference type="EMBL" id="CAJOBJ010131843">
    <property type="protein sequence ID" value="CAF4725176.1"/>
    <property type="molecule type" value="Genomic_DNA"/>
</dbReference>
<gene>
    <name evidence="1" type="ORF">BYL167_LOCUS31361</name>
    <name evidence="2" type="ORF">GIL414_LOCUS44033</name>
</gene>
<dbReference type="InterPro" id="IPR029055">
    <property type="entry name" value="Ntn_hydrolases_N"/>
</dbReference>
<feature type="non-terminal residue" evidence="1">
    <location>
        <position position="1"/>
    </location>
</feature>
<proteinExistence type="predicted"/>
<evidence type="ECO:0000313" key="1">
    <source>
        <dbReference type="EMBL" id="CAF4396809.1"/>
    </source>
</evidence>
<protein>
    <submittedName>
        <fullName evidence="1">Uncharacterized protein</fullName>
    </submittedName>
</protein>
<organism evidence="1 3">
    <name type="scientific">Rotaria magnacalcarata</name>
    <dbReference type="NCBI Taxonomy" id="392030"/>
    <lineage>
        <taxon>Eukaryota</taxon>
        <taxon>Metazoa</taxon>
        <taxon>Spiralia</taxon>
        <taxon>Gnathifera</taxon>
        <taxon>Rotifera</taxon>
        <taxon>Eurotatoria</taxon>
        <taxon>Bdelloidea</taxon>
        <taxon>Philodinida</taxon>
        <taxon>Philodinidae</taxon>
        <taxon>Rotaria</taxon>
    </lineage>
</organism>
<comment type="caution">
    <text evidence="1">The sequence shown here is derived from an EMBL/GenBank/DDBJ whole genome shotgun (WGS) entry which is preliminary data.</text>
</comment>
<reference evidence="1" key="1">
    <citation type="submission" date="2021-02" db="EMBL/GenBank/DDBJ databases">
        <authorList>
            <person name="Nowell W R."/>
        </authorList>
    </citation>
    <scope>NUCLEOTIDE SEQUENCE</scope>
</reference>
<accession>A0A8S2VQE7</accession>
<evidence type="ECO:0000313" key="3">
    <source>
        <dbReference type="Proteomes" id="UP000681967"/>
    </source>
</evidence>
<dbReference type="Proteomes" id="UP000681720">
    <property type="component" value="Unassembled WGS sequence"/>
</dbReference>
<dbReference type="EMBL" id="CAJOBH010054922">
    <property type="protein sequence ID" value="CAF4396809.1"/>
    <property type="molecule type" value="Genomic_DNA"/>
</dbReference>
<dbReference type="AlphaFoldDB" id="A0A8S2VQE7"/>
<dbReference type="Gene3D" id="3.60.20.10">
    <property type="entry name" value="Glutamine Phosphoribosylpyrophosphate, subunit 1, domain 1"/>
    <property type="match status" value="1"/>
</dbReference>